<accession>A0ACD6A459</accession>
<evidence type="ECO:0000313" key="2">
    <source>
        <dbReference type="Proteomes" id="UP001732700"/>
    </source>
</evidence>
<name>A0ACD6A459_AVESA</name>
<protein>
    <submittedName>
        <fullName evidence="1">Uncharacterized protein</fullName>
    </submittedName>
</protein>
<reference evidence="1" key="1">
    <citation type="submission" date="2021-05" db="EMBL/GenBank/DDBJ databases">
        <authorList>
            <person name="Scholz U."/>
            <person name="Mascher M."/>
            <person name="Fiebig A."/>
        </authorList>
    </citation>
    <scope>NUCLEOTIDE SEQUENCE [LARGE SCALE GENOMIC DNA]</scope>
</reference>
<dbReference type="Proteomes" id="UP001732700">
    <property type="component" value="Chromosome 7D"/>
</dbReference>
<evidence type="ECO:0000313" key="1">
    <source>
        <dbReference type="EnsemblPlants" id="AVESA.00010b.r2.7DG1334520.1.CDS"/>
    </source>
</evidence>
<keyword evidence="2" id="KW-1185">Reference proteome</keyword>
<organism evidence="1 2">
    <name type="scientific">Avena sativa</name>
    <name type="common">Oat</name>
    <dbReference type="NCBI Taxonomy" id="4498"/>
    <lineage>
        <taxon>Eukaryota</taxon>
        <taxon>Viridiplantae</taxon>
        <taxon>Streptophyta</taxon>
        <taxon>Embryophyta</taxon>
        <taxon>Tracheophyta</taxon>
        <taxon>Spermatophyta</taxon>
        <taxon>Magnoliopsida</taxon>
        <taxon>Liliopsida</taxon>
        <taxon>Poales</taxon>
        <taxon>Poaceae</taxon>
        <taxon>BOP clade</taxon>
        <taxon>Pooideae</taxon>
        <taxon>Poodae</taxon>
        <taxon>Poeae</taxon>
        <taxon>Poeae Chloroplast Group 1 (Aveneae type)</taxon>
        <taxon>Aveninae</taxon>
        <taxon>Avena</taxon>
    </lineage>
</organism>
<dbReference type="EnsemblPlants" id="AVESA.00010b.r2.7DG1334520.1">
    <property type="protein sequence ID" value="AVESA.00010b.r2.7DG1334520.1.CDS"/>
    <property type="gene ID" value="AVESA.00010b.r2.7DG1334520"/>
</dbReference>
<sequence>MAMASAPHTPLVAAAISVTCSSREEDEEYGAAASWSLSSGAPGPSSSSRGRRPPPYRRLLHDEARRLRLQRRGQGAGAETPRWVRRTEGQMARYIEDDRAGHVHGRHVVAAVRAVRATASRPPGSMREAMTSFVSKLTFREMCVVLREQRGWRQGQEFFSWMKLQLCYEPSVVAYTILLRMYGQTGKVELAEETFLEMLEAGVEPDAVACGTLLCAYARRGRHGDMMLFYAATCRRGVSPPLPAFNFMLSSLQKHRLHGKVIHLWNQMMESYVVPNQFTYTVVIGSFVKEGLLEEAMDVLRKMRRSRFVPEEATYSGLISLSARHGRGEQAVRLYEEMRAHGIVPSNYTCASLLAFYDKNEDYSKALALFSEMERSKIVFDEVIYGILIRIYGKIGLFEDAQRTFEEIDRAGLLSDEQTYVAMAQVHMNAGNYDRALQVLDSMRSRSVKPSLFSYGALLRCHVAKEDIATAEDTFRLLSKYGLPDVFCCNDLLRLYVKLGQLEKASAFILNMRKEDVQLDEGLCTTVMEVCCKSGMITVADKILNDMHGNGVNMKNSTMVSLIEMYARNSISVIQEEHSSSKALDCRTESSALSMTLKSLLDTPGGSSIACQLIRKFAREGSTDEAKFLHEQLTELGVKPEDSATATLIVQYGQEQKLPQAQLLFKSASASFPVGGPVYNAMVDALCKCGKTEEAYHLFTEMVDQGHTRDAVTISILVTHLTKHGKFQEAEDIIHGCFHGEVELDTVVYNTFMKSMLESGKLYSAVSIYDRMISSGVPRSLQTFNIMISVYGQGGKLDKATEMFTAAQELGLPVDEKIYTNMLNLYRKAGRHQEASSLFGRMKEHGIMPGKISFNSMINAYAASGLHEEAETAFQEMRSRGHVPDSLTYLALIRAYSEGRCYSKAEETIHMMQRSSDIAAPSSLHFNHIIFAFLKEGRIDEARRICSQMQDIGVAADLACCRKMMRAYLEHGHVDEGMSFFETACGSLKPDSFILSAAFHLYEHSGKESEAGDVLDAISLHGASFLRNLNVGSKLKPNNHGQVVQVVHSFT</sequence>
<reference evidence="1" key="2">
    <citation type="submission" date="2025-09" db="UniProtKB">
        <authorList>
            <consortium name="EnsemblPlants"/>
        </authorList>
    </citation>
    <scope>IDENTIFICATION</scope>
</reference>
<proteinExistence type="predicted"/>